<protein>
    <submittedName>
        <fullName evidence="2">Uncharacterized protein</fullName>
    </submittedName>
</protein>
<keyword evidence="1" id="KW-0472">Membrane</keyword>
<proteinExistence type="predicted"/>
<feature type="transmembrane region" description="Helical" evidence="1">
    <location>
        <begin position="6"/>
        <end position="23"/>
    </location>
</feature>
<keyword evidence="1" id="KW-1133">Transmembrane helix</keyword>
<sequence>MLNTIGIWLAALLTLFILSFLYKDNPFYKFAEYLFVGVSAAYWAVYYYYNILRPNLILPLFYQGQLLYIIPLVLGIMMVMRLVPKIGWISRWPLAFIVGTYSGYYLITYLQSNALDQVQATLMSFIDLSAWKEFFTHPGLIAFLSAISVPVITVGVVTGIIYFFFSREHKGVFGGFAKIGIWFLMVAFGASFGYTIMARVSLLIGRLFFLLHDWLRLI</sequence>
<dbReference type="AlphaFoldDB" id="A0A1F4UBA9"/>
<accession>A0A1F4UBA9</accession>
<name>A0A1F4UBA9_UNCW3</name>
<evidence type="ECO:0000256" key="1">
    <source>
        <dbReference type="SAM" id="Phobius"/>
    </source>
</evidence>
<dbReference type="EMBL" id="MEUM01000076">
    <property type="protein sequence ID" value="OGC42236.1"/>
    <property type="molecule type" value="Genomic_DNA"/>
</dbReference>
<keyword evidence="1" id="KW-0812">Transmembrane</keyword>
<evidence type="ECO:0000313" key="3">
    <source>
        <dbReference type="Proteomes" id="UP000177025"/>
    </source>
</evidence>
<organism evidence="2 3">
    <name type="scientific">candidate division WOR-3 bacterium RBG_13_43_14</name>
    <dbReference type="NCBI Taxonomy" id="1802590"/>
    <lineage>
        <taxon>Bacteria</taxon>
        <taxon>Bacteria division WOR-3</taxon>
    </lineage>
</organism>
<feature type="transmembrane region" description="Helical" evidence="1">
    <location>
        <begin position="30"/>
        <end position="49"/>
    </location>
</feature>
<comment type="caution">
    <text evidence="2">The sequence shown here is derived from an EMBL/GenBank/DDBJ whole genome shotgun (WGS) entry which is preliminary data.</text>
</comment>
<gene>
    <name evidence="2" type="ORF">A2Y85_00440</name>
</gene>
<dbReference type="Proteomes" id="UP000177025">
    <property type="component" value="Unassembled WGS sequence"/>
</dbReference>
<reference evidence="2 3" key="1">
    <citation type="journal article" date="2016" name="Nat. Commun.">
        <title>Thousands of microbial genomes shed light on interconnected biogeochemical processes in an aquifer system.</title>
        <authorList>
            <person name="Anantharaman K."/>
            <person name="Brown C.T."/>
            <person name="Hug L.A."/>
            <person name="Sharon I."/>
            <person name="Castelle C.J."/>
            <person name="Probst A.J."/>
            <person name="Thomas B.C."/>
            <person name="Singh A."/>
            <person name="Wilkins M.J."/>
            <person name="Karaoz U."/>
            <person name="Brodie E.L."/>
            <person name="Williams K.H."/>
            <person name="Hubbard S.S."/>
            <person name="Banfield J.F."/>
        </authorList>
    </citation>
    <scope>NUCLEOTIDE SEQUENCE [LARGE SCALE GENOMIC DNA]</scope>
</reference>
<feature type="transmembrane region" description="Helical" evidence="1">
    <location>
        <begin position="61"/>
        <end position="80"/>
    </location>
</feature>
<evidence type="ECO:0000313" key="2">
    <source>
        <dbReference type="EMBL" id="OGC42236.1"/>
    </source>
</evidence>
<feature type="transmembrane region" description="Helical" evidence="1">
    <location>
        <begin position="92"/>
        <end position="110"/>
    </location>
</feature>
<feature type="transmembrane region" description="Helical" evidence="1">
    <location>
        <begin position="140"/>
        <end position="165"/>
    </location>
</feature>
<feature type="transmembrane region" description="Helical" evidence="1">
    <location>
        <begin position="172"/>
        <end position="190"/>
    </location>
</feature>